<dbReference type="EMBL" id="OOIL02000547">
    <property type="protein sequence ID" value="VFQ66343.1"/>
    <property type="molecule type" value="Genomic_DNA"/>
</dbReference>
<evidence type="ECO:0000259" key="2">
    <source>
        <dbReference type="Pfam" id="PF14244"/>
    </source>
</evidence>
<sequence length="311" mass="35119">MKIALSAKNKLGFVNGLIQKPNNSPAQLLAWQRYNEMVTSWILNVLSKEIGDSVLYANSVAEIWNELDERFGQSNGVRLYQLQKDLCSISQGNSNIAAYYTRMKKVWDELSMVTSLPRCNCGVAQEILKYEQDQRLIQFLMGLNSDYNTVRGNILLIKPLPSISAAYGMLVQEEKQKEIQIPSPFTSEHTSLNANIQLHNKGRYEDKKVPICNHCKKKGHTANKCYRIIGFPKDFKFTKGKGVAAHVSSEGMSDTNDHEDRPAVSFSNELCNQFMQFLNTYHGEKSRSDSSSEAFTAHMIGPFQEEASGSW</sequence>
<dbReference type="Pfam" id="PF03732">
    <property type="entry name" value="Retrotrans_gag"/>
    <property type="match status" value="1"/>
</dbReference>
<dbReference type="OrthoDB" id="1296147at2759"/>
<feature type="domain" description="Retrotransposon Copia-like N-terminal" evidence="2">
    <location>
        <begin position="1"/>
        <end position="22"/>
    </location>
</feature>
<dbReference type="InterPro" id="IPR029472">
    <property type="entry name" value="Copia-like_N"/>
</dbReference>
<dbReference type="Proteomes" id="UP000595140">
    <property type="component" value="Unassembled WGS sequence"/>
</dbReference>
<dbReference type="PANTHER" id="PTHR34222:SF33">
    <property type="entry name" value="RETROTRANSPOSON GAG DOMAIN-CONTAINING PROTEIN"/>
    <property type="match status" value="1"/>
</dbReference>
<organism evidence="3 4">
    <name type="scientific">Cuscuta campestris</name>
    <dbReference type="NCBI Taxonomy" id="132261"/>
    <lineage>
        <taxon>Eukaryota</taxon>
        <taxon>Viridiplantae</taxon>
        <taxon>Streptophyta</taxon>
        <taxon>Embryophyta</taxon>
        <taxon>Tracheophyta</taxon>
        <taxon>Spermatophyta</taxon>
        <taxon>Magnoliopsida</taxon>
        <taxon>eudicotyledons</taxon>
        <taxon>Gunneridae</taxon>
        <taxon>Pentapetalae</taxon>
        <taxon>asterids</taxon>
        <taxon>lamiids</taxon>
        <taxon>Solanales</taxon>
        <taxon>Convolvulaceae</taxon>
        <taxon>Cuscuteae</taxon>
        <taxon>Cuscuta</taxon>
        <taxon>Cuscuta subgen. Grammica</taxon>
        <taxon>Cuscuta sect. Cleistogrammica</taxon>
    </lineage>
</organism>
<dbReference type="PANTHER" id="PTHR34222">
    <property type="entry name" value="GAG_PRE-INTEGRS DOMAIN-CONTAINING PROTEIN"/>
    <property type="match status" value="1"/>
</dbReference>
<evidence type="ECO:0000313" key="4">
    <source>
        <dbReference type="Proteomes" id="UP000595140"/>
    </source>
</evidence>
<feature type="domain" description="Retrotransposon gag" evidence="1">
    <location>
        <begin position="40"/>
        <end position="143"/>
    </location>
</feature>
<dbReference type="AlphaFoldDB" id="A0A484KKS8"/>
<dbReference type="Pfam" id="PF14244">
    <property type="entry name" value="Retrotran_gag_3"/>
    <property type="match status" value="1"/>
</dbReference>
<accession>A0A484KKS8</accession>
<evidence type="ECO:0008006" key="5">
    <source>
        <dbReference type="Google" id="ProtNLM"/>
    </source>
</evidence>
<dbReference type="InterPro" id="IPR005162">
    <property type="entry name" value="Retrotrans_gag_dom"/>
</dbReference>
<gene>
    <name evidence="3" type="ORF">CCAM_LOCUS8119</name>
</gene>
<proteinExistence type="predicted"/>
<protein>
    <recommendedName>
        <fullName evidence="5">Retrotransposon gag domain-containing protein</fullName>
    </recommendedName>
</protein>
<evidence type="ECO:0000259" key="1">
    <source>
        <dbReference type="Pfam" id="PF03732"/>
    </source>
</evidence>
<reference evidence="3 4" key="1">
    <citation type="submission" date="2018-04" db="EMBL/GenBank/DDBJ databases">
        <authorList>
            <person name="Vogel A."/>
        </authorList>
    </citation>
    <scope>NUCLEOTIDE SEQUENCE [LARGE SCALE GENOMIC DNA]</scope>
</reference>
<name>A0A484KKS8_9ASTE</name>
<evidence type="ECO:0000313" key="3">
    <source>
        <dbReference type="EMBL" id="VFQ66343.1"/>
    </source>
</evidence>
<keyword evidence="4" id="KW-1185">Reference proteome</keyword>